<protein>
    <submittedName>
        <fullName evidence="2">Sigma-24 (FecI-like)</fullName>
    </submittedName>
</protein>
<reference evidence="3" key="1">
    <citation type="submission" date="2006-02" db="EMBL/GenBank/DDBJ databases">
        <title>Complete sequence of chromosome of Rhodoferax ferrireducens DSM 15236.</title>
        <authorList>
            <person name="Copeland A."/>
            <person name="Lucas S."/>
            <person name="Lapidus A."/>
            <person name="Barry K."/>
            <person name="Detter J.C."/>
            <person name="Glavina del Rio T."/>
            <person name="Hammon N."/>
            <person name="Israni S."/>
            <person name="Pitluck S."/>
            <person name="Brettin T."/>
            <person name="Bruce D."/>
            <person name="Han C."/>
            <person name="Tapia R."/>
            <person name="Gilna P."/>
            <person name="Kiss H."/>
            <person name="Schmutz J."/>
            <person name="Larimer F."/>
            <person name="Land M."/>
            <person name="Kyrpides N."/>
            <person name="Ivanova N."/>
            <person name="Richardson P."/>
        </authorList>
    </citation>
    <scope>NUCLEOTIDE SEQUENCE [LARGE SCALE GENOMIC DNA]</scope>
    <source>
        <strain evidence="3">ATCC BAA-621 / DSM 15236 / T118</strain>
    </source>
</reference>
<gene>
    <name evidence="2" type="ordered locus">Rfer_1204</name>
</gene>
<dbReference type="EMBL" id="CP000267">
    <property type="protein sequence ID" value="ABD68939.1"/>
    <property type="molecule type" value="Genomic_DNA"/>
</dbReference>
<dbReference type="GO" id="GO:0003677">
    <property type="term" value="F:DNA binding"/>
    <property type="evidence" value="ECO:0007669"/>
    <property type="project" value="InterPro"/>
</dbReference>
<dbReference type="eggNOG" id="COG1595">
    <property type="taxonomic scope" value="Bacteria"/>
</dbReference>
<accession>Q21Z64</accession>
<dbReference type="Gene3D" id="1.10.10.10">
    <property type="entry name" value="Winged helix-like DNA-binding domain superfamily/Winged helix DNA-binding domain"/>
    <property type="match status" value="1"/>
</dbReference>
<evidence type="ECO:0000259" key="1">
    <source>
        <dbReference type="Pfam" id="PF08281"/>
    </source>
</evidence>
<organism evidence="2 3">
    <name type="scientific">Albidiferax ferrireducens (strain ATCC BAA-621 / DSM 15236 / T118)</name>
    <name type="common">Rhodoferax ferrireducens</name>
    <dbReference type="NCBI Taxonomy" id="338969"/>
    <lineage>
        <taxon>Bacteria</taxon>
        <taxon>Pseudomonadati</taxon>
        <taxon>Pseudomonadota</taxon>
        <taxon>Betaproteobacteria</taxon>
        <taxon>Burkholderiales</taxon>
        <taxon>Comamonadaceae</taxon>
        <taxon>Rhodoferax</taxon>
    </lineage>
</organism>
<dbReference type="AlphaFoldDB" id="Q21Z64"/>
<evidence type="ECO:0000313" key="3">
    <source>
        <dbReference type="Proteomes" id="UP000008332"/>
    </source>
</evidence>
<dbReference type="STRING" id="338969.Rfer_1204"/>
<dbReference type="InterPro" id="IPR013249">
    <property type="entry name" value="RNA_pol_sigma70_r4_t2"/>
</dbReference>
<dbReference type="KEGG" id="rfr:Rfer_1204"/>
<sequence length="355" mass="40232">MALISIKGVPGLDQQQTLADPVCCPTCEIPSRAKYSSSCTLLEGIAARAAEPWGVRKGPHRYTKLTGSRYSLARLRTWSVRWTIPILQSWDFLFPALTSVLKAWERKHEPFPESEICMRARDPDHEQQLKIVHGLDAAELKRRIGIGNHEHANHLASEVLATLIRTRYRETERVVDEAVAELNRRIQILAGKRLRGMSAWGDVVKRGSTMVADTIDYVWESLLADTSPVSNCEVRFAVFVRDRVDDFMRHQLRLKNSMQSVDAMTVTDEQGEDPAIAAEEDTGAETPEEAAIRTQTTARVRVALMALPRKERDAFYFRTECKYEWRKVAELLGCSIPTANQHHQRALTKLLGELE</sequence>
<keyword evidence="3" id="KW-1185">Reference proteome</keyword>
<dbReference type="GO" id="GO:0016987">
    <property type="term" value="F:sigma factor activity"/>
    <property type="evidence" value="ECO:0007669"/>
    <property type="project" value="InterPro"/>
</dbReference>
<feature type="domain" description="RNA polymerase sigma factor 70 region 4 type 2" evidence="1">
    <location>
        <begin position="299"/>
        <end position="350"/>
    </location>
</feature>
<dbReference type="InterPro" id="IPR013324">
    <property type="entry name" value="RNA_pol_sigma_r3/r4-like"/>
</dbReference>
<dbReference type="OrthoDB" id="7620544at2"/>
<name>Q21Z64_ALBFT</name>
<proteinExistence type="predicted"/>
<dbReference type="Proteomes" id="UP000008332">
    <property type="component" value="Chromosome"/>
</dbReference>
<dbReference type="SUPFAM" id="SSF88659">
    <property type="entry name" value="Sigma3 and sigma4 domains of RNA polymerase sigma factors"/>
    <property type="match status" value="1"/>
</dbReference>
<dbReference type="GO" id="GO:0006352">
    <property type="term" value="P:DNA-templated transcription initiation"/>
    <property type="evidence" value="ECO:0007669"/>
    <property type="project" value="InterPro"/>
</dbReference>
<dbReference type="InterPro" id="IPR036388">
    <property type="entry name" value="WH-like_DNA-bd_sf"/>
</dbReference>
<evidence type="ECO:0000313" key="2">
    <source>
        <dbReference type="EMBL" id="ABD68939.1"/>
    </source>
</evidence>
<dbReference type="HOGENOM" id="CLU_780478_0_0_4"/>
<dbReference type="Pfam" id="PF08281">
    <property type="entry name" value="Sigma70_r4_2"/>
    <property type="match status" value="1"/>
</dbReference>